<keyword evidence="1" id="KW-0812">Transmembrane</keyword>
<evidence type="ECO:0000256" key="1">
    <source>
        <dbReference type="SAM" id="Phobius"/>
    </source>
</evidence>
<organism evidence="2 3">
    <name type="scientific">Brassica napus</name>
    <name type="common">Rape</name>
    <dbReference type="NCBI Taxonomy" id="3708"/>
    <lineage>
        <taxon>Eukaryota</taxon>
        <taxon>Viridiplantae</taxon>
        <taxon>Streptophyta</taxon>
        <taxon>Embryophyta</taxon>
        <taxon>Tracheophyta</taxon>
        <taxon>Spermatophyta</taxon>
        <taxon>Magnoliopsida</taxon>
        <taxon>eudicotyledons</taxon>
        <taxon>Gunneridae</taxon>
        <taxon>Pentapetalae</taxon>
        <taxon>rosids</taxon>
        <taxon>malvids</taxon>
        <taxon>Brassicales</taxon>
        <taxon>Brassicaceae</taxon>
        <taxon>Brassiceae</taxon>
        <taxon>Brassica</taxon>
    </lineage>
</organism>
<evidence type="ECO:0000313" key="2">
    <source>
        <dbReference type="EMBL" id="KAH0935446.1"/>
    </source>
</evidence>
<keyword evidence="1" id="KW-0472">Membrane</keyword>
<comment type="caution">
    <text evidence="2">The sequence shown here is derived from an EMBL/GenBank/DDBJ whole genome shotgun (WGS) entry which is preliminary data.</text>
</comment>
<keyword evidence="1" id="KW-1133">Transmembrane helix</keyword>
<gene>
    <name evidence="2" type="ORF">HID58_012563</name>
</gene>
<reference evidence="2 3" key="1">
    <citation type="submission" date="2021-05" db="EMBL/GenBank/DDBJ databases">
        <title>Genome Assembly of Synthetic Allotetraploid Brassica napus Reveals Homoeologous Exchanges between Subgenomes.</title>
        <authorList>
            <person name="Davis J.T."/>
        </authorList>
    </citation>
    <scope>NUCLEOTIDE SEQUENCE [LARGE SCALE GENOMIC DNA]</scope>
    <source>
        <strain evidence="3">cv. Da-Ae</strain>
        <tissue evidence="2">Seedling</tissue>
    </source>
</reference>
<name>A0ABQ8E1F0_BRANA</name>
<evidence type="ECO:0000313" key="3">
    <source>
        <dbReference type="Proteomes" id="UP000824890"/>
    </source>
</evidence>
<protein>
    <submittedName>
        <fullName evidence="2">Uncharacterized protein</fullName>
    </submittedName>
</protein>
<feature type="transmembrane region" description="Helical" evidence="1">
    <location>
        <begin position="77"/>
        <end position="95"/>
    </location>
</feature>
<feature type="transmembrane region" description="Helical" evidence="1">
    <location>
        <begin position="101"/>
        <end position="121"/>
    </location>
</feature>
<proteinExistence type="predicted"/>
<sequence length="125" mass="14561">MGKLYEQFKLYMFDDHGNDLELLSEELVSMWSVGVGLEFATEWTFLVGWTRGLWLVSLNQLQFVSLERLRSFNMGKYGSVALYVSGVYTDLFLFYVKNMYYIVAFAIMVFTMTIMTIQKVITPRG</sequence>
<keyword evidence="3" id="KW-1185">Reference proteome</keyword>
<dbReference type="Proteomes" id="UP000824890">
    <property type="component" value="Unassembled WGS sequence"/>
</dbReference>
<dbReference type="EMBL" id="JAGKQM010000003">
    <property type="protein sequence ID" value="KAH0935446.1"/>
    <property type="molecule type" value="Genomic_DNA"/>
</dbReference>
<accession>A0ABQ8E1F0</accession>